<reference evidence="3" key="1">
    <citation type="journal article" date="2019" name="Int. J. Syst. Evol. Microbiol.">
        <title>The Global Catalogue of Microorganisms (GCM) 10K type strain sequencing project: providing services to taxonomists for standard genome sequencing and annotation.</title>
        <authorList>
            <consortium name="The Broad Institute Genomics Platform"/>
            <consortium name="The Broad Institute Genome Sequencing Center for Infectious Disease"/>
            <person name="Wu L."/>
            <person name="Ma J."/>
        </authorList>
    </citation>
    <scope>NUCLEOTIDE SEQUENCE [LARGE SCALE GENOMIC DNA]</scope>
    <source>
        <strain evidence="3">CAIM 431</strain>
    </source>
</reference>
<evidence type="ECO:0000313" key="2">
    <source>
        <dbReference type="EMBL" id="MFD1891398.1"/>
    </source>
</evidence>
<dbReference type="SUPFAM" id="SSF56112">
    <property type="entry name" value="Protein kinase-like (PK-like)"/>
    <property type="match status" value="1"/>
</dbReference>
<keyword evidence="3" id="KW-1185">Reference proteome</keyword>
<dbReference type="Pfam" id="PF01636">
    <property type="entry name" value="APH"/>
    <property type="match status" value="1"/>
</dbReference>
<proteinExistence type="predicted"/>
<accession>A0ABW4S0G5</accession>
<evidence type="ECO:0000313" key="3">
    <source>
        <dbReference type="Proteomes" id="UP001597326"/>
    </source>
</evidence>
<organism evidence="2 3">
    <name type="scientific">Luteococcus peritonei</name>
    <dbReference type="NCBI Taxonomy" id="88874"/>
    <lineage>
        <taxon>Bacteria</taxon>
        <taxon>Bacillati</taxon>
        <taxon>Actinomycetota</taxon>
        <taxon>Actinomycetes</taxon>
        <taxon>Propionibacteriales</taxon>
        <taxon>Propionibacteriaceae</taxon>
        <taxon>Luteococcus</taxon>
    </lineage>
</organism>
<gene>
    <name evidence="2" type="ORF">ACFSCS_14580</name>
</gene>
<feature type="domain" description="Aminoglycoside phosphotransferase" evidence="1">
    <location>
        <begin position="108"/>
        <end position="187"/>
    </location>
</feature>
<dbReference type="Proteomes" id="UP001597326">
    <property type="component" value="Unassembled WGS sequence"/>
</dbReference>
<comment type="caution">
    <text evidence="2">The sequence shown here is derived from an EMBL/GenBank/DDBJ whole genome shotgun (WGS) entry which is preliminary data.</text>
</comment>
<dbReference type="EMBL" id="JBHUFZ010000033">
    <property type="protein sequence ID" value="MFD1891398.1"/>
    <property type="molecule type" value="Genomic_DNA"/>
</dbReference>
<protein>
    <submittedName>
        <fullName evidence="2">Phosphotransferase</fullName>
    </submittedName>
</protein>
<dbReference type="InterPro" id="IPR011009">
    <property type="entry name" value="Kinase-like_dom_sf"/>
</dbReference>
<dbReference type="Gene3D" id="3.90.1200.10">
    <property type="match status" value="1"/>
</dbReference>
<dbReference type="RefSeq" id="WP_343875768.1">
    <property type="nucleotide sequence ID" value="NZ_BAAAIX010000034.1"/>
</dbReference>
<evidence type="ECO:0000259" key="1">
    <source>
        <dbReference type="Pfam" id="PF01636"/>
    </source>
</evidence>
<dbReference type="InterPro" id="IPR002575">
    <property type="entry name" value="Aminoglycoside_PTrfase"/>
</dbReference>
<name>A0ABW4S0G5_9ACTN</name>
<sequence length="254" mass="28176">MDDVEQHSEEVLAGGNATDQVVRIGQTVRKPWLETSGRAMALLEHVRSAGIDVPRFHGRDEQGRMVLDHVPGTMAIDLAPLDEHTVHRVGALVRSIHDACADLPVPQDWPVLLPAPHPDLLCHNDLATWNLVVDGDRLVFIDWDGAGPSNRLWDLAYAAIAFAHLFADADPAASARRLAALLDGYDADEAMRAALPEAMAARAEAMWHHLREAHRTGWEPWASMYVEGHGETWQQSAAFIRRHQELWRRAALGS</sequence>